<reference evidence="6" key="1">
    <citation type="submission" date="2017-02" db="EMBL/GenBank/DDBJ databases">
        <authorList>
            <person name="Varghese N."/>
            <person name="Submissions S."/>
        </authorList>
    </citation>
    <scope>NUCLEOTIDE SEQUENCE [LARGE SCALE GENOMIC DNA]</scope>
    <source>
        <strain evidence="6">DSM 22385</strain>
    </source>
</reference>
<evidence type="ECO:0000256" key="1">
    <source>
        <dbReference type="ARBA" id="ARBA00022679"/>
    </source>
</evidence>
<comment type="caution">
    <text evidence="2">Lacks conserved residue(s) required for the propagation of feature annotation.</text>
</comment>
<comment type="catalytic activity">
    <reaction evidence="2">
        <text>L-homoserine + acetyl-CoA = O-acetyl-L-homoserine + CoA</text>
        <dbReference type="Rhea" id="RHEA:13701"/>
        <dbReference type="ChEBI" id="CHEBI:57287"/>
        <dbReference type="ChEBI" id="CHEBI:57288"/>
        <dbReference type="ChEBI" id="CHEBI:57476"/>
        <dbReference type="ChEBI" id="CHEBI:57716"/>
        <dbReference type="EC" id="2.3.1.31"/>
    </reaction>
</comment>
<dbReference type="Pfam" id="PF00561">
    <property type="entry name" value="Abhydrolase_1"/>
    <property type="match status" value="1"/>
</dbReference>
<gene>
    <name evidence="2" type="primary">metXA</name>
    <name evidence="5" type="ORF">SAMN05661099_0732</name>
</gene>
<dbReference type="AlphaFoldDB" id="A0A1T5AHK4"/>
<dbReference type="GO" id="GO:0009086">
    <property type="term" value="P:methionine biosynthetic process"/>
    <property type="evidence" value="ECO:0007669"/>
    <property type="project" value="UniProtKB-UniRule"/>
</dbReference>
<dbReference type="Proteomes" id="UP000189981">
    <property type="component" value="Unassembled WGS sequence"/>
</dbReference>
<dbReference type="Gene3D" id="3.40.50.1820">
    <property type="entry name" value="alpha/beta hydrolase"/>
    <property type="match status" value="1"/>
</dbReference>
<keyword evidence="2" id="KW-0486">Methionine biosynthesis</keyword>
<evidence type="ECO:0000313" key="5">
    <source>
        <dbReference type="EMBL" id="SKB34481.1"/>
    </source>
</evidence>
<comment type="subcellular location">
    <subcellularLocation>
        <location evidence="2">Cytoplasm</location>
    </subcellularLocation>
</comment>
<evidence type="ECO:0000256" key="3">
    <source>
        <dbReference type="PIRSR" id="PIRSR000443-1"/>
    </source>
</evidence>
<keyword evidence="2" id="KW-0012">Acyltransferase</keyword>
<proteinExistence type="inferred from homology"/>
<dbReference type="RefSeq" id="WP_079701289.1">
    <property type="nucleotide sequence ID" value="NZ_FUYR01000001.1"/>
</dbReference>
<accession>A0A1T5AHK4</accession>
<feature type="binding site" evidence="2">
    <location>
        <position position="320"/>
    </location>
    <ligand>
        <name>substrate</name>
    </ligand>
</feature>
<dbReference type="GO" id="GO:0009092">
    <property type="term" value="P:homoserine metabolic process"/>
    <property type="evidence" value="ECO:0007669"/>
    <property type="project" value="TreeGrafter"/>
</dbReference>
<evidence type="ECO:0000256" key="2">
    <source>
        <dbReference type="HAMAP-Rule" id="MF_00296"/>
    </source>
</evidence>
<comment type="pathway">
    <text evidence="2">Amino-acid biosynthesis; L-methionine biosynthesis via de novo pathway; O-acetyl-L-homoserine from L-homoserine: step 1/1.</text>
</comment>
<organism evidence="5 6">
    <name type="scientific">Daejeonella lutea</name>
    <dbReference type="NCBI Taxonomy" id="572036"/>
    <lineage>
        <taxon>Bacteria</taxon>
        <taxon>Pseudomonadati</taxon>
        <taxon>Bacteroidota</taxon>
        <taxon>Sphingobacteriia</taxon>
        <taxon>Sphingobacteriales</taxon>
        <taxon>Sphingobacteriaceae</taxon>
        <taxon>Daejeonella</taxon>
    </lineage>
</organism>
<dbReference type="InterPro" id="IPR008220">
    <property type="entry name" value="HAT_MetX-like"/>
</dbReference>
<name>A0A1T5AHK4_9SPHI</name>
<dbReference type="PIRSF" id="PIRSF000443">
    <property type="entry name" value="Homoser_Ac_trans"/>
    <property type="match status" value="1"/>
</dbReference>
<dbReference type="GO" id="GO:0005737">
    <property type="term" value="C:cytoplasm"/>
    <property type="evidence" value="ECO:0007669"/>
    <property type="project" value="UniProtKB-SubCell"/>
</dbReference>
<keyword evidence="1 2" id="KW-0808">Transferase</keyword>
<dbReference type="GO" id="GO:0004414">
    <property type="term" value="F:homoserine O-acetyltransferase activity"/>
    <property type="evidence" value="ECO:0007669"/>
    <property type="project" value="UniProtKB-UniRule"/>
</dbReference>
<dbReference type="OrthoDB" id="9800754at2"/>
<feature type="binding site" evidence="2">
    <location>
        <position position="202"/>
    </location>
    <ligand>
        <name>substrate</name>
    </ligand>
</feature>
<dbReference type="SUPFAM" id="SSF53474">
    <property type="entry name" value="alpha/beta-Hydrolases"/>
    <property type="match status" value="1"/>
</dbReference>
<dbReference type="EC" id="2.3.1.31" evidence="2"/>
<comment type="similarity">
    <text evidence="2">Belongs to the AB hydrolase superfamily. MetX family.</text>
</comment>
<feature type="active site" evidence="2 3">
    <location>
        <position position="319"/>
    </location>
</feature>
<evidence type="ECO:0000313" key="6">
    <source>
        <dbReference type="Proteomes" id="UP000189981"/>
    </source>
</evidence>
<dbReference type="STRING" id="572036.SAMN05661099_0732"/>
<dbReference type="EMBL" id="FUYR01000001">
    <property type="protein sequence ID" value="SKB34481.1"/>
    <property type="molecule type" value="Genomic_DNA"/>
</dbReference>
<feature type="active site" evidence="2 3">
    <location>
        <position position="290"/>
    </location>
</feature>
<dbReference type="NCBIfam" id="TIGR01392">
    <property type="entry name" value="homoserO_Ac_trn"/>
    <property type="match status" value="1"/>
</dbReference>
<dbReference type="InterPro" id="IPR000073">
    <property type="entry name" value="AB_hydrolase_1"/>
</dbReference>
<evidence type="ECO:0000259" key="4">
    <source>
        <dbReference type="Pfam" id="PF00561"/>
    </source>
</evidence>
<feature type="active site" description="Nucleophile" evidence="2 3">
    <location>
        <position position="136"/>
    </location>
</feature>
<dbReference type="UniPathway" id="UPA00051">
    <property type="reaction ID" value="UER00074"/>
</dbReference>
<keyword evidence="6" id="KW-1185">Reference proteome</keyword>
<dbReference type="HAMAP" id="MF_00296">
    <property type="entry name" value="MetX_acyltransf"/>
    <property type="match status" value="1"/>
</dbReference>
<comment type="function">
    <text evidence="2">Transfers an acetyl group from acetyl-CoA to L-homoserine, forming acetyl-L-homoserine.</text>
</comment>
<protein>
    <recommendedName>
        <fullName evidence="2">Homoserine O-acetyltransferase</fullName>
        <shortName evidence="2">HAT</shortName>
        <ecNumber evidence="2">2.3.1.31</ecNumber>
    </recommendedName>
    <alternativeName>
        <fullName evidence="2">Homoserine transacetylase</fullName>
        <shortName evidence="2">HTA</shortName>
    </alternativeName>
</protein>
<keyword evidence="2" id="KW-0963">Cytoplasm</keyword>
<keyword evidence="2" id="KW-0028">Amino-acid biosynthesis</keyword>
<dbReference type="PANTHER" id="PTHR32268">
    <property type="entry name" value="HOMOSERINE O-ACETYLTRANSFERASE"/>
    <property type="match status" value="1"/>
</dbReference>
<dbReference type="PANTHER" id="PTHR32268:SF11">
    <property type="entry name" value="HOMOSERINE O-ACETYLTRANSFERASE"/>
    <property type="match status" value="1"/>
</dbReference>
<sequence>MNSEKLHNHKKPFKLESGKKINDLQIAYHTFGSLNEKKDNVIWVCHALTANSDVFDWWKGLFGDNCLFNPKEHFIVCANVLGSNYGTTNPLSKNKVTGLPYYLSFPEFTVRDLAAAHQILADYLELPEISLLIGGSLGGQQAMEWSILEPHRIKKLVLIAANAQHSAWGIAFNESQRLAITSDRTFYSQSPSGGKKGLKVARSIALLSYRTYGTYGATQLEVGNEKVKDFKASSYQNYQGEKLVNRFNAYSYWYLTKAMDSHNVGRKRASIGDALRQIKAKTLVIGIVNDVLFPLEEQQFLAKNIPGARFAELNSFYGHDGFLIETEILTKEIGTFINNAETENQVISLHKIA</sequence>
<dbReference type="InterPro" id="IPR029058">
    <property type="entry name" value="AB_hydrolase_fold"/>
</dbReference>
<comment type="subunit">
    <text evidence="2">Homodimer.</text>
</comment>
<feature type="domain" description="AB hydrolase-1" evidence="4">
    <location>
        <begin position="41"/>
        <end position="310"/>
    </location>
</feature>